<feature type="domain" description="Hydantoinase A/oxoprolinase" evidence="1">
    <location>
        <begin position="192"/>
        <end position="450"/>
    </location>
</feature>
<dbReference type="InterPro" id="IPR043129">
    <property type="entry name" value="ATPase_NBD"/>
</dbReference>
<dbReference type="Pfam" id="PF01968">
    <property type="entry name" value="Hydantoinase_A"/>
    <property type="match status" value="1"/>
</dbReference>
<gene>
    <name evidence="3" type="ORF">AC625_03575</name>
</gene>
<comment type="caution">
    <text evidence="3">The sequence shown here is derived from an EMBL/GenBank/DDBJ whole genome shotgun (WGS) entry which is preliminary data.</text>
</comment>
<keyword evidence="4" id="KW-1185">Reference proteome</keyword>
<dbReference type="GO" id="GO:0017168">
    <property type="term" value="F:5-oxoprolinase (ATP-hydrolyzing) activity"/>
    <property type="evidence" value="ECO:0007669"/>
    <property type="project" value="TreeGrafter"/>
</dbReference>
<evidence type="ECO:0000259" key="2">
    <source>
        <dbReference type="Pfam" id="PF05378"/>
    </source>
</evidence>
<reference evidence="4" key="1">
    <citation type="submission" date="2015-07" db="EMBL/GenBank/DDBJ databases">
        <title>Genome sequencing project for genomic taxonomy and phylogenomics of Bacillus-like bacteria.</title>
        <authorList>
            <person name="Liu B."/>
            <person name="Wang J."/>
            <person name="Zhu Y."/>
            <person name="Liu G."/>
            <person name="Chen Q."/>
            <person name="Chen Z."/>
            <person name="Lan J."/>
            <person name="Che J."/>
            <person name="Ge C."/>
            <person name="Shi H."/>
            <person name="Pan Z."/>
            <person name="Liu X."/>
        </authorList>
    </citation>
    <scope>NUCLEOTIDE SEQUENCE [LARGE SCALE GENOMIC DNA]</scope>
    <source>
        <strain evidence="4">FJAT-27997</strain>
    </source>
</reference>
<evidence type="ECO:0000313" key="3">
    <source>
        <dbReference type="EMBL" id="KMY48700.1"/>
    </source>
</evidence>
<proteinExistence type="predicted"/>
<dbReference type="PANTHER" id="PTHR11365">
    <property type="entry name" value="5-OXOPROLINASE RELATED"/>
    <property type="match status" value="1"/>
</dbReference>
<evidence type="ECO:0008006" key="5">
    <source>
        <dbReference type="Google" id="ProtNLM"/>
    </source>
</evidence>
<dbReference type="Pfam" id="PF05378">
    <property type="entry name" value="Hydant_A_N"/>
    <property type="match status" value="1"/>
</dbReference>
<evidence type="ECO:0000259" key="1">
    <source>
        <dbReference type="Pfam" id="PF01968"/>
    </source>
</evidence>
<dbReference type="Proteomes" id="UP000037146">
    <property type="component" value="Unassembled WGS sequence"/>
</dbReference>
<protein>
    <recommendedName>
        <fullName evidence="5">Hydantoinase/oxoprolinase</fullName>
    </recommendedName>
</protein>
<dbReference type="Gene3D" id="3.30.420.40">
    <property type="match status" value="2"/>
</dbReference>
<dbReference type="InterPro" id="IPR045079">
    <property type="entry name" value="Oxoprolinase-like"/>
</dbReference>
<feature type="domain" description="Hydantoinase/oxoprolinase N-terminal" evidence="2">
    <location>
        <begin position="3"/>
        <end position="172"/>
    </location>
</feature>
<dbReference type="OrthoDB" id="9768323at2"/>
<dbReference type="InterPro" id="IPR008040">
    <property type="entry name" value="Hydant_A_N"/>
</dbReference>
<dbReference type="GO" id="GO:0006749">
    <property type="term" value="P:glutathione metabolic process"/>
    <property type="evidence" value="ECO:0007669"/>
    <property type="project" value="TreeGrafter"/>
</dbReference>
<sequence>MKLGIDVGGTHTDAVILRNDGKLLSWKKQLTSSDIISSIELAAKEVLSEAGIAPHQIDGVFVGTTHVQNALYQPVNLSKTALVRITKKPSLVEPAVLWPNQIKKYIEKVYHLKSFYDYTGTMSETTTPSHDEIKQICIDIEKNKIESICIVGVYSPLYEAEEIYIWESIKSHLPEISITMSHEIASIGFIERENATLLNAIFSKVIRQAMIDLSVLCKKLLLNCPCWITQNDGSLMEIQEAIDYPIFTIGSGVTNSFRGASILSGLKECIVVDFGGSTIDIGKILNGQPEASLGSTSIFSIDVNMQVPKMYSLPYGGGSLISVKKESVQINETIVSDLEQQGISWGGNTWTLTDSFLKVYPGSFSDEKMTSKGLSKLSTEACQKVINKVTGEIKEKINRLELKSEGFPVVLVGGGSSLLVDRLFGKYKKVYHPAGHHISNAIGACFAPLSAKTDKVFWLNDRTKQEVIEDETESLFQQLLDKGAKSESIELVSIEEFPFDYLKGEVLRIRLKALGDLEFG</sequence>
<dbReference type="SUPFAM" id="SSF53067">
    <property type="entry name" value="Actin-like ATPase domain"/>
    <property type="match status" value="1"/>
</dbReference>
<dbReference type="RefSeq" id="WP_049680026.1">
    <property type="nucleotide sequence ID" value="NZ_LFZW01000001.1"/>
</dbReference>
<dbReference type="EMBL" id="LFZW01000001">
    <property type="protein sequence ID" value="KMY48700.1"/>
    <property type="molecule type" value="Genomic_DNA"/>
</dbReference>
<dbReference type="STRING" id="1679170.AC625_03575"/>
<name>A0A0K9GPW5_9BACI</name>
<dbReference type="PATRIC" id="fig|1679170.3.peg.751"/>
<evidence type="ECO:0000313" key="4">
    <source>
        <dbReference type="Proteomes" id="UP000037146"/>
    </source>
</evidence>
<accession>A0A0K9GPW5</accession>
<dbReference type="InterPro" id="IPR002821">
    <property type="entry name" value="Hydantoinase_A"/>
</dbReference>
<dbReference type="PANTHER" id="PTHR11365:SF23">
    <property type="entry name" value="HYPOTHETICAL 5-OXOPROLINASE (EUROFUNG)-RELATED"/>
    <property type="match status" value="1"/>
</dbReference>
<dbReference type="AlphaFoldDB" id="A0A0K9GPW5"/>
<dbReference type="GO" id="GO:0005829">
    <property type="term" value="C:cytosol"/>
    <property type="evidence" value="ECO:0007669"/>
    <property type="project" value="TreeGrafter"/>
</dbReference>
<organism evidence="3 4">
    <name type="scientific">Peribacillus loiseleuriae</name>
    <dbReference type="NCBI Taxonomy" id="1679170"/>
    <lineage>
        <taxon>Bacteria</taxon>
        <taxon>Bacillati</taxon>
        <taxon>Bacillota</taxon>
        <taxon>Bacilli</taxon>
        <taxon>Bacillales</taxon>
        <taxon>Bacillaceae</taxon>
        <taxon>Peribacillus</taxon>
    </lineage>
</organism>